<evidence type="ECO:0000313" key="5">
    <source>
        <dbReference type="EMBL" id="PQD94873.1"/>
    </source>
</evidence>
<comment type="caution">
    <text evidence="5">The sequence shown here is derived from an EMBL/GenBank/DDBJ whole genome shotgun (WGS) entry which is preliminary data.</text>
</comment>
<dbReference type="OrthoDB" id="9785602at2"/>
<name>A0A2S7MYP2_9BACI</name>
<dbReference type="PROSITE" id="PS51186">
    <property type="entry name" value="GNAT"/>
    <property type="match status" value="1"/>
</dbReference>
<evidence type="ECO:0000256" key="3">
    <source>
        <dbReference type="ARBA" id="ARBA00038502"/>
    </source>
</evidence>
<dbReference type="Pfam" id="PF13302">
    <property type="entry name" value="Acetyltransf_3"/>
    <property type="match status" value="1"/>
</dbReference>
<keyword evidence="6" id="KW-1185">Reference proteome</keyword>
<dbReference type="InterPro" id="IPR016181">
    <property type="entry name" value="Acyl_CoA_acyltransferase"/>
</dbReference>
<dbReference type="GO" id="GO:0016747">
    <property type="term" value="F:acyltransferase activity, transferring groups other than amino-acyl groups"/>
    <property type="evidence" value="ECO:0007669"/>
    <property type="project" value="InterPro"/>
</dbReference>
<accession>A0A2S7MYP2</accession>
<dbReference type="Gene3D" id="3.40.630.30">
    <property type="match status" value="1"/>
</dbReference>
<feature type="domain" description="N-acetyltransferase" evidence="4">
    <location>
        <begin position="8"/>
        <end position="168"/>
    </location>
</feature>
<dbReference type="PANTHER" id="PTHR43792">
    <property type="entry name" value="GNAT FAMILY, PUTATIVE (AFU_ORTHOLOGUE AFUA_3G00765)-RELATED-RELATED"/>
    <property type="match status" value="1"/>
</dbReference>
<evidence type="ECO:0000256" key="2">
    <source>
        <dbReference type="ARBA" id="ARBA00023315"/>
    </source>
</evidence>
<dbReference type="PANTHER" id="PTHR43792:SF8">
    <property type="entry name" value="[RIBOSOMAL PROTEIN US5]-ALANINE N-ACETYLTRANSFERASE"/>
    <property type="match status" value="1"/>
</dbReference>
<dbReference type="Proteomes" id="UP000239663">
    <property type="component" value="Unassembled WGS sequence"/>
</dbReference>
<reference evidence="5 6" key="1">
    <citation type="submission" date="2017-12" db="EMBL/GenBank/DDBJ databases">
        <title>Taxonomic description and draft genome of Pradoshia cofamensis Gen. nov., sp. nov., a thermotolerant bacillale isolated from anterior gut of earthworm Eisenia fetida.</title>
        <authorList>
            <person name="Saha T."/>
            <person name="Chakraborty R."/>
        </authorList>
    </citation>
    <scope>NUCLEOTIDE SEQUENCE [LARGE SCALE GENOMIC DNA]</scope>
    <source>
        <strain evidence="5 6">EAG3</strain>
    </source>
</reference>
<proteinExistence type="inferred from homology"/>
<evidence type="ECO:0000313" key="6">
    <source>
        <dbReference type="Proteomes" id="UP000239663"/>
    </source>
</evidence>
<organism evidence="5 6">
    <name type="scientific">Pradoshia eiseniae</name>
    <dbReference type="NCBI Taxonomy" id="2064768"/>
    <lineage>
        <taxon>Bacteria</taxon>
        <taxon>Bacillati</taxon>
        <taxon>Bacillota</taxon>
        <taxon>Bacilli</taxon>
        <taxon>Bacillales</taxon>
        <taxon>Bacillaceae</taxon>
        <taxon>Pradoshia</taxon>
    </lineage>
</organism>
<dbReference type="InterPro" id="IPR051531">
    <property type="entry name" value="N-acetyltransferase"/>
</dbReference>
<evidence type="ECO:0000259" key="4">
    <source>
        <dbReference type="PROSITE" id="PS51186"/>
    </source>
</evidence>
<gene>
    <name evidence="5" type="ORF">CYL18_12530</name>
</gene>
<dbReference type="InterPro" id="IPR000182">
    <property type="entry name" value="GNAT_dom"/>
</dbReference>
<protein>
    <submittedName>
        <fullName evidence="5">GNAT family N-acetyltransferase</fullName>
    </submittedName>
</protein>
<dbReference type="SUPFAM" id="SSF55729">
    <property type="entry name" value="Acyl-CoA N-acyltransferases (Nat)"/>
    <property type="match status" value="1"/>
</dbReference>
<keyword evidence="2" id="KW-0012">Acyltransferase</keyword>
<comment type="similarity">
    <text evidence="3">Belongs to the acetyltransferase family. RimJ subfamily.</text>
</comment>
<keyword evidence="1 5" id="KW-0808">Transferase</keyword>
<sequence>MKLAGKKIYLREFKEDDWTAVHEYASNELVCRYQPWEPNTEEDSRGFVRQNIYDAGLYPRKRYALAIIESETQRLAGAAELHIRDIHNGEIGYSLHPRFWGRGMATEAARLLIDFGFKKLHLHRIYATCDPRNIASYKVMEKLGLTFEGRMRENLLIKDGWRDSLLYSILETDLSRP</sequence>
<evidence type="ECO:0000256" key="1">
    <source>
        <dbReference type="ARBA" id="ARBA00022679"/>
    </source>
</evidence>
<dbReference type="AlphaFoldDB" id="A0A2S7MYP2"/>
<dbReference type="EMBL" id="PKOZ01000007">
    <property type="protein sequence ID" value="PQD94873.1"/>
    <property type="molecule type" value="Genomic_DNA"/>
</dbReference>